<evidence type="ECO:0000313" key="3">
    <source>
        <dbReference type="Proteomes" id="UP000036426"/>
    </source>
</evidence>
<dbReference type="EMBL" id="LDOV01000010">
    <property type="protein sequence ID" value="KLV01738.1"/>
    <property type="molecule type" value="Genomic_DNA"/>
</dbReference>
<protein>
    <submittedName>
        <fullName evidence="2">Uncharacterized protein</fullName>
    </submittedName>
</protein>
<sequence length="134" mass="15250">MGALMLLSLSATAVVASEKPCIAVFNYHDFGPQVMSSDLLGMEWFQWEQHGDPRPKDYPVKVVVYAGYSLAEIEGRYPVIPEKEQDHRYVHLADAKTFVDTSLDTLHRMDPTAEQFTELMADLHQLKQTLNTCY</sequence>
<evidence type="ECO:0000256" key="1">
    <source>
        <dbReference type="SAM" id="SignalP"/>
    </source>
</evidence>
<name>A0A0J1GPR1_9GAMM</name>
<keyword evidence="3" id="KW-1185">Reference proteome</keyword>
<organism evidence="2 3">
    <name type="scientific">Photobacterium aphoticum</name>
    <dbReference type="NCBI Taxonomy" id="754436"/>
    <lineage>
        <taxon>Bacteria</taxon>
        <taxon>Pseudomonadati</taxon>
        <taxon>Pseudomonadota</taxon>
        <taxon>Gammaproteobacteria</taxon>
        <taxon>Vibrionales</taxon>
        <taxon>Vibrionaceae</taxon>
        <taxon>Photobacterium</taxon>
    </lineage>
</organism>
<dbReference type="Proteomes" id="UP000036426">
    <property type="component" value="Unassembled WGS sequence"/>
</dbReference>
<evidence type="ECO:0000313" key="2">
    <source>
        <dbReference type="EMBL" id="KLV01738.1"/>
    </source>
</evidence>
<gene>
    <name evidence="2" type="ORF">ABT58_04680</name>
</gene>
<feature type="signal peptide" evidence="1">
    <location>
        <begin position="1"/>
        <end position="16"/>
    </location>
</feature>
<dbReference type="AlphaFoldDB" id="A0A0J1GPR1"/>
<dbReference type="PATRIC" id="fig|754436.4.peg.996"/>
<keyword evidence="1" id="KW-0732">Signal</keyword>
<comment type="caution">
    <text evidence="2">The sequence shown here is derived from an EMBL/GenBank/DDBJ whole genome shotgun (WGS) entry which is preliminary data.</text>
</comment>
<feature type="chain" id="PRO_5005251979" evidence="1">
    <location>
        <begin position="17"/>
        <end position="134"/>
    </location>
</feature>
<reference evidence="2 3" key="1">
    <citation type="submission" date="2015-05" db="EMBL/GenBank/DDBJ databases">
        <title>Photobacterium galathea sp. nov.</title>
        <authorList>
            <person name="Machado H."/>
            <person name="Gram L."/>
        </authorList>
    </citation>
    <scope>NUCLEOTIDE SEQUENCE [LARGE SCALE GENOMIC DNA]</scope>
    <source>
        <strain evidence="2 3">DSM 25995</strain>
    </source>
</reference>
<accession>A0A0J1GPR1</accession>
<proteinExistence type="predicted"/>